<dbReference type="Proteomes" id="UP000248840">
    <property type="component" value="Unassembled WGS sequence"/>
</dbReference>
<evidence type="ECO:0000313" key="1">
    <source>
        <dbReference type="EMBL" id="RAR70248.1"/>
    </source>
</evidence>
<dbReference type="EMBL" id="QLSZ01000011">
    <property type="protein sequence ID" value="RAR70248.1"/>
    <property type="molecule type" value="Genomic_DNA"/>
</dbReference>
<comment type="caution">
    <text evidence="1">The sequence shown here is derived from an EMBL/GenBank/DDBJ whole genome shotgun (WGS) entry which is preliminary data.</text>
</comment>
<dbReference type="RefSeq" id="WP_112113905.1">
    <property type="nucleotide sequence ID" value="NZ_QLSZ01000011.1"/>
</dbReference>
<dbReference type="SUPFAM" id="SSF88713">
    <property type="entry name" value="Glycoside hydrolase/deacetylase"/>
    <property type="match status" value="1"/>
</dbReference>
<reference evidence="1 2" key="1">
    <citation type="submission" date="2018-06" db="EMBL/GenBank/DDBJ databases">
        <title>Genomic Encyclopedia of Archaeal and Bacterial Type Strains, Phase II (KMG-II): from individual species to whole genera.</title>
        <authorList>
            <person name="Goeker M."/>
        </authorList>
    </citation>
    <scope>NUCLEOTIDE SEQUENCE [LARGE SCALE GENOMIC DNA]</scope>
    <source>
        <strain evidence="1 2">DSM 25663</strain>
    </source>
</reference>
<dbReference type="OrthoDB" id="2081174at2"/>
<accession>A0A328Y889</accession>
<evidence type="ECO:0000313" key="2">
    <source>
        <dbReference type="Proteomes" id="UP000248840"/>
    </source>
</evidence>
<dbReference type="InterPro" id="IPR011330">
    <property type="entry name" value="Glyco_hydro/deAcase_b/a-brl"/>
</dbReference>
<dbReference type="AlphaFoldDB" id="A0A328Y889"/>
<gene>
    <name evidence="1" type="ORF">CLV55_11173</name>
</gene>
<keyword evidence="2" id="KW-1185">Reference proteome</keyword>
<evidence type="ECO:0008006" key="3">
    <source>
        <dbReference type="Google" id="ProtNLM"/>
    </source>
</evidence>
<protein>
    <recommendedName>
        <fullName evidence="3">Polysaccharide (De)acetylase</fullName>
    </recommendedName>
</protein>
<proteinExistence type="predicted"/>
<organism evidence="1 2">
    <name type="scientific">Flavobacterium aciduliphilum</name>
    <dbReference type="NCBI Taxonomy" id="1101402"/>
    <lineage>
        <taxon>Bacteria</taxon>
        <taxon>Pseudomonadati</taxon>
        <taxon>Bacteroidota</taxon>
        <taxon>Flavobacteriia</taxon>
        <taxon>Flavobacteriales</taxon>
        <taxon>Flavobacteriaceae</taxon>
        <taxon>Flavobacterium</taxon>
    </lineage>
</organism>
<name>A0A328Y889_9FLAO</name>
<sequence length="373" mass="43483">MSSLVHNITSYFKNNIGFKTNRKIVVIESDDWGSIRMPSRDLYESLNKKGIVQDSNRYDNFDTLANKKDLEDLYDVIHSVKDQNGNPAKFTPIAVLANPDYKKIQADGFKKYHYELFTDRLRNDGEFEVLELWEKGVKEGFFKPQYHGREHLNVTKWMKALQEGHEKTIEAFHHGVYGITFDSSFTKEDNYLAAYDFYDPSEIELLKEITIDGLNQFEKVFGFRATYFVPPNGPLSSELNQTFSDNGVKGIQTARLIYKEPIGYGTVKKRFRYFGKNTGYNQIYTLRNAVFEPDEPVNFDWKMKCISDLDIAFRYKKPAVVSSHRVNYIGRLVPQNRDKSLIELKALLQMILKKWPDVEFMTSDELIDLMLKK</sequence>
<dbReference type="GO" id="GO:0005975">
    <property type="term" value="P:carbohydrate metabolic process"/>
    <property type="evidence" value="ECO:0007669"/>
    <property type="project" value="InterPro"/>
</dbReference>